<gene>
    <name evidence="1" type="ORF">DUI87_22873</name>
</gene>
<comment type="caution">
    <text evidence="1">The sequence shown here is derived from an EMBL/GenBank/DDBJ whole genome shotgun (WGS) entry which is preliminary data.</text>
</comment>
<protein>
    <recommendedName>
        <fullName evidence="3">Rna-directed dna polymerase from mobile element jockey-like</fullName>
    </recommendedName>
</protein>
<accession>A0A3M0JGZ9</accession>
<dbReference type="OrthoDB" id="10472227at2759"/>
<dbReference type="EMBL" id="QRBI01000144">
    <property type="protein sequence ID" value="RMC00266.1"/>
    <property type="molecule type" value="Genomic_DNA"/>
</dbReference>
<evidence type="ECO:0008006" key="3">
    <source>
        <dbReference type="Google" id="ProtNLM"/>
    </source>
</evidence>
<dbReference type="STRING" id="333673.A0A3M0JGZ9"/>
<dbReference type="Proteomes" id="UP000269221">
    <property type="component" value="Unassembled WGS sequence"/>
</dbReference>
<reference evidence="1 2" key="1">
    <citation type="submission" date="2018-07" db="EMBL/GenBank/DDBJ databases">
        <title>A high quality draft genome assembly of the barn swallow (H. rustica rustica).</title>
        <authorList>
            <person name="Formenti G."/>
            <person name="Chiara M."/>
            <person name="Poveda L."/>
            <person name="Francoijs K.-J."/>
            <person name="Bonisoli-Alquati A."/>
            <person name="Canova L."/>
            <person name="Gianfranceschi L."/>
            <person name="Horner D.S."/>
            <person name="Saino N."/>
        </authorList>
    </citation>
    <scope>NUCLEOTIDE SEQUENCE [LARGE SCALE GENOMIC DNA]</scope>
    <source>
        <strain evidence="1">Chelidonia</strain>
        <tissue evidence="1">Blood</tissue>
    </source>
</reference>
<name>A0A3M0JGZ9_HIRRU</name>
<organism evidence="1 2">
    <name type="scientific">Hirundo rustica rustica</name>
    <dbReference type="NCBI Taxonomy" id="333673"/>
    <lineage>
        <taxon>Eukaryota</taxon>
        <taxon>Metazoa</taxon>
        <taxon>Chordata</taxon>
        <taxon>Craniata</taxon>
        <taxon>Vertebrata</taxon>
        <taxon>Euteleostomi</taxon>
        <taxon>Archelosauria</taxon>
        <taxon>Archosauria</taxon>
        <taxon>Dinosauria</taxon>
        <taxon>Saurischia</taxon>
        <taxon>Theropoda</taxon>
        <taxon>Coelurosauria</taxon>
        <taxon>Aves</taxon>
        <taxon>Neognathae</taxon>
        <taxon>Neoaves</taxon>
        <taxon>Telluraves</taxon>
        <taxon>Australaves</taxon>
        <taxon>Passeriformes</taxon>
        <taxon>Sylvioidea</taxon>
        <taxon>Hirundinidae</taxon>
        <taxon>Hirundo</taxon>
    </lineage>
</organism>
<sequence>MAPYPSGKQQSVLGLGLFNTFVSDKGSGTEHILSKFTGDTKLCGAIDTLERRDALRGNLDRFEGLNMKSNKAKCTVLHLGQSNSRYKHGLGQEWIESSPEKDSGVLLWFEQNEKNVVFEESSLPYTDK</sequence>
<keyword evidence="2" id="KW-1185">Reference proteome</keyword>
<evidence type="ECO:0000313" key="1">
    <source>
        <dbReference type="EMBL" id="RMC00266.1"/>
    </source>
</evidence>
<proteinExistence type="predicted"/>
<evidence type="ECO:0000313" key="2">
    <source>
        <dbReference type="Proteomes" id="UP000269221"/>
    </source>
</evidence>
<dbReference type="AlphaFoldDB" id="A0A3M0JGZ9"/>